<name>A0ABN3A9N2_9ACTN</name>
<accession>A0ABN3A9N2</accession>
<protein>
    <submittedName>
        <fullName evidence="2">Mucin-19</fullName>
    </submittedName>
</protein>
<dbReference type="Proteomes" id="UP001422759">
    <property type="component" value="Unassembled WGS sequence"/>
</dbReference>
<sequence>MDRKTYTAELASLRELRTEITAAEKVVATAQKELDRLTGQRSRRVAGLAGYEGAQAAPIAKASGLTLADIVRIAPLLDPTPAAVREARPAASAVPVPVAEPAAQPVAVVAPAVTQQPAPAEFAPVPADQAVPVEQPVEQPAAPAAPIAAPATVAVVQPAAVVEGGPRVLPEIPQGPAGDRFAAVTSGLVSTRPNFTQQTRVTVFLDVAAGELVAREHTLRLNLGAKSPGEILDAVLAAAPGTERIYVTAGAPWHEGAERYSTLKDAVAAWLNTPSQRWTTATGAGKDKLAGHFVHQRQPVGRYAPAADPKSVVEVRSIGEWFDTGGADPATCRDAFRLLWQALRRYFDDAVLMGSPSQTGRDLWTRTIPTKGKWAGGYPVMSQELRGLLHATGGQGRTELLPPPRVPQQLPGLVEFDATFAYGKQTWKSGVGAPRRVTARAFAAMDQAAQAKALMACSHWHIRVTVPQGWDHVGLLPAPVPGDRAWEYPATGGATFTTWAGGAEVHLALTNHLMPWKVEVLDGLIWEDGKPIDDWGKKLKAAWADLTNLSKLHGDERQRTAAYLASRAVRSILLFGIGGFAQRPRTVTGTTPIGEALPAGVEILGQDENVVTWQRSTGFSRDPNAHPEWAARVWSGARTALLSMKMREDDVMVGALHLPAHSIVAFRTDAIYTTADVTWPYHGQPGEFLKKGHLPGPVAAPTTLEELLALRDLGRAHYAQGGNR</sequence>
<dbReference type="EMBL" id="BAAANT010000055">
    <property type="protein sequence ID" value="GAA2156925.1"/>
    <property type="molecule type" value="Genomic_DNA"/>
</dbReference>
<comment type="caution">
    <text evidence="2">The sequence shown here is derived from an EMBL/GenBank/DDBJ whole genome shotgun (WGS) entry which is preliminary data.</text>
</comment>
<dbReference type="RefSeq" id="WP_344469076.1">
    <property type="nucleotide sequence ID" value="NZ_BAAANT010000055.1"/>
</dbReference>
<keyword evidence="3" id="KW-1185">Reference proteome</keyword>
<keyword evidence="1" id="KW-0175">Coiled coil</keyword>
<proteinExistence type="predicted"/>
<reference evidence="2 3" key="1">
    <citation type="journal article" date="2019" name="Int. J. Syst. Evol. Microbiol.">
        <title>The Global Catalogue of Microorganisms (GCM) 10K type strain sequencing project: providing services to taxonomists for standard genome sequencing and annotation.</title>
        <authorList>
            <consortium name="The Broad Institute Genomics Platform"/>
            <consortium name="The Broad Institute Genome Sequencing Center for Infectious Disease"/>
            <person name="Wu L."/>
            <person name="Ma J."/>
        </authorList>
    </citation>
    <scope>NUCLEOTIDE SEQUENCE [LARGE SCALE GENOMIC DNA]</scope>
    <source>
        <strain evidence="2 3">JCM 14560</strain>
    </source>
</reference>
<evidence type="ECO:0000313" key="3">
    <source>
        <dbReference type="Proteomes" id="UP001422759"/>
    </source>
</evidence>
<evidence type="ECO:0000313" key="2">
    <source>
        <dbReference type="EMBL" id="GAA2156925.1"/>
    </source>
</evidence>
<organism evidence="2 3">
    <name type="scientific">Kitasatospora kazusensis</name>
    <dbReference type="NCBI Taxonomy" id="407974"/>
    <lineage>
        <taxon>Bacteria</taxon>
        <taxon>Bacillati</taxon>
        <taxon>Actinomycetota</taxon>
        <taxon>Actinomycetes</taxon>
        <taxon>Kitasatosporales</taxon>
        <taxon>Streptomycetaceae</taxon>
        <taxon>Kitasatospora</taxon>
    </lineage>
</organism>
<gene>
    <name evidence="2" type="ORF">GCM10009760_58460</name>
</gene>
<evidence type="ECO:0000256" key="1">
    <source>
        <dbReference type="SAM" id="Coils"/>
    </source>
</evidence>
<feature type="coiled-coil region" evidence="1">
    <location>
        <begin position="13"/>
        <end position="40"/>
    </location>
</feature>